<dbReference type="Proteomes" id="UP001230685">
    <property type="component" value="Unassembled WGS sequence"/>
</dbReference>
<reference evidence="1 2" key="1">
    <citation type="submission" date="2023-07" db="EMBL/GenBank/DDBJ databases">
        <authorList>
            <person name="Kim M.K."/>
        </authorList>
    </citation>
    <scope>NUCLEOTIDE SEQUENCE [LARGE SCALE GENOMIC DNA]</scope>
    <source>
        <strain evidence="1 2">KR1UV-12</strain>
    </source>
</reference>
<gene>
    <name evidence="1" type="ORF">Q5H91_10765</name>
</gene>
<evidence type="ECO:0000313" key="2">
    <source>
        <dbReference type="Proteomes" id="UP001230685"/>
    </source>
</evidence>
<proteinExistence type="predicted"/>
<organism evidence="1 2">
    <name type="scientific">Sphingomonas aurea</name>
    <dbReference type="NCBI Taxonomy" id="3063994"/>
    <lineage>
        <taxon>Bacteria</taxon>
        <taxon>Pseudomonadati</taxon>
        <taxon>Pseudomonadota</taxon>
        <taxon>Alphaproteobacteria</taxon>
        <taxon>Sphingomonadales</taxon>
        <taxon>Sphingomonadaceae</taxon>
        <taxon>Sphingomonas</taxon>
    </lineage>
</organism>
<evidence type="ECO:0000313" key="1">
    <source>
        <dbReference type="EMBL" id="MDP1027696.1"/>
    </source>
</evidence>
<dbReference type="EMBL" id="JAUUDS010000005">
    <property type="protein sequence ID" value="MDP1027696.1"/>
    <property type="molecule type" value="Genomic_DNA"/>
</dbReference>
<keyword evidence="2" id="KW-1185">Reference proteome</keyword>
<dbReference type="RefSeq" id="WP_305173409.1">
    <property type="nucleotide sequence ID" value="NZ_JAUUDS010000005.1"/>
</dbReference>
<sequence>MPDAATVALRRSASFAAMGIKPLTEGLDPLNSTDVDWPIKGCSVSLIGGSNNGLLSDGRVIRPVGGTIVAVGTTTERPEVPVGPAMKNAKFIASASISVENWQVGVWRFRDGYSMIAAYRLGDTVPQFSILESAKPVIGISYLPAPDTFGGNLTILQSTGHNSYRWSYVGWSEKAVRVTVKEK</sequence>
<comment type="caution">
    <text evidence="1">The sequence shown here is derived from an EMBL/GenBank/DDBJ whole genome shotgun (WGS) entry which is preliminary data.</text>
</comment>
<accession>A0ABT9EL78</accession>
<name>A0ABT9EL78_9SPHN</name>
<protein>
    <submittedName>
        <fullName evidence="1">Uncharacterized protein</fullName>
    </submittedName>
</protein>